<dbReference type="SMART" id="SM00331">
    <property type="entry name" value="PP2C_SIG"/>
    <property type="match status" value="1"/>
</dbReference>
<dbReference type="Pfam" id="PF07228">
    <property type="entry name" value="SpoIIE"/>
    <property type="match status" value="1"/>
</dbReference>
<reference evidence="3 4" key="1">
    <citation type="submission" date="2022-02" db="EMBL/GenBank/DDBJ databases">
        <title>The car tank lid bacteriome: a reservoir of bacteria with potential in bioremediation of fuel.</title>
        <authorList>
            <person name="Vidal-Verdu A."/>
            <person name="Gomez-Martinez D."/>
            <person name="Latorre-Perez A."/>
            <person name="Pereto J."/>
            <person name="Porcar M."/>
        </authorList>
    </citation>
    <scope>NUCLEOTIDE SEQUENCE [LARGE SCALE GENOMIC DNA]</scope>
    <source>
        <strain evidence="3 4">4D.3</strain>
    </source>
</reference>
<accession>A0ABT0J561</accession>
<evidence type="ECO:0000256" key="1">
    <source>
        <dbReference type="ARBA" id="ARBA00022801"/>
    </source>
</evidence>
<dbReference type="PANTHER" id="PTHR43156:SF2">
    <property type="entry name" value="STAGE II SPORULATION PROTEIN E"/>
    <property type="match status" value="1"/>
</dbReference>
<dbReference type="EMBL" id="JALQCY010000003">
    <property type="protein sequence ID" value="MCK9794625.1"/>
    <property type="molecule type" value="Genomic_DNA"/>
</dbReference>
<dbReference type="SUPFAM" id="SSF81606">
    <property type="entry name" value="PP2C-like"/>
    <property type="match status" value="1"/>
</dbReference>
<dbReference type="Pfam" id="PF08448">
    <property type="entry name" value="PAS_4"/>
    <property type="match status" value="1"/>
</dbReference>
<dbReference type="Proteomes" id="UP001651050">
    <property type="component" value="Unassembled WGS sequence"/>
</dbReference>
<evidence type="ECO:0000259" key="2">
    <source>
        <dbReference type="SMART" id="SM00331"/>
    </source>
</evidence>
<dbReference type="InterPro" id="IPR036457">
    <property type="entry name" value="PPM-type-like_dom_sf"/>
</dbReference>
<protein>
    <submittedName>
        <fullName evidence="3">SpoIIE family protein phosphatase</fullName>
    </submittedName>
</protein>
<feature type="domain" description="PPM-type phosphatase" evidence="2">
    <location>
        <begin position="337"/>
        <end position="558"/>
    </location>
</feature>
<gene>
    <name evidence="3" type="ORF">M1843_12795</name>
</gene>
<dbReference type="InterPro" id="IPR001932">
    <property type="entry name" value="PPM-type_phosphatase-like_dom"/>
</dbReference>
<comment type="caution">
    <text evidence="3">The sequence shown here is derived from an EMBL/GenBank/DDBJ whole genome shotgun (WGS) entry which is preliminary data.</text>
</comment>
<dbReference type="SUPFAM" id="SSF55785">
    <property type="entry name" value="PYP-like sensor domain (PAS domain)"/>
    <property type="match status" value="1"/>
</dbReference>
<keyword evidence="1" id="KW-0378">Hydrolase</keyword>
<dbReference type="Gene3D" id="3.30.450.20">
    <property type="entry name" value="PAS domain"/>
    <property type="match status" value="1"/>
</dbReference>
<dbReference type="InterPro" id="IPR052016">
    <property type="entry name" value="Bact_Sigma-Reg"/>
</dbReference>
<proteinExistence type="predicted"/>
<evidence type="ECO:0000313" key="3">
    <source>
        <dbReference type="EMBL" id="MCK9794625.1"/>
    </source>
</evidence>
<dbReference type="InterPro" id="IPR035965">
    <property type="entry name" value="PAS-like_dom_sf"/>
</dbReference>
<dbReference type="Gene3D" id="3.60.40.10">
    <property type="entry name" value="PPM-type phosphatase domain"/>
    <property type="match status" value="1"/>
</dbReference>
<dbReference type="InterPro" id="IPR013656">
    <property type="entry name" value="PAS_4"/>
</dbReference>
<dbReference type="PANTHER" id="PTHR43156">
    <property type="entry name" value="STAGE II SPORULATION PROTEIN E-RELATED"/>
    <property type="match status" value="1"/>
</dbReference>
<sequence length="586" mass="62816">MDPEWFEAATAGSAVGREARAVDWERTPLGPPSGWPVALRHAVRLCYSTHFPVMMVWGPDLTLIYNDGYRGMLGTDKHPAALGAPATVVWDEIWDEIGPLFERVLTTGEPTWSRDLPLLMNRSGYTEETYFTFSYSPLLDDDGRVAGVLDIATETTQEVVNQRRLSTVGQVHAVLPTTYEDVPTFVGPALEVMSRSADISRVAVYDAEGGEVLLETGQPPEEAEQALVERALATGLRVTSRGVVVKPVRSGLGRGILAVLVLRATSLRPWDADYARFLAVLATNVAAALRDGVRRRANDDALRLRARRSEEERARATEVSLALQRAVLSNPPQLDGLEVVVHYQPAAAGRDIGGDWYDAFVTRDGATTLVIGDVVGHDLDAAVAMGQLRALVRAIGYDSQETPARVLERVDAAIDGLAFGGAATATVLVARIEQTEEQRRRGVRTVRWSSAGHLPPVLARADGTSEVLWIHNDLVLGLAPTTSRTDHTVDLRDGDTLVLYTDGLVENRTDSLRRRVEALAAMLDGTHGAAMGDVVSDVLAGMLPGAVEDDVAIVAVRVRPEAAARAGASSVGVAVEAGGGARPDGG</sequence>
<dbReference type="RefSeq" id="WP_416344460.1">
    <property type="nucleotide sequence ID" value="NZ_JALQCY010000003.1"/>
</dbReference>
<evidence type="ECO:0000313" key="4">
    <source>
        <dbReference type="Proteomes" id="UP001651050"/>
    </source>
</evidence>
<organism evidence="3 4">
    <name type="scientific">Isoptericola peretonis</name>
    <dbReference type="NCBI Taxonomy" id="2918523"/>
    <lineage>
        <taxon>Bacteria</taxon>
        <taxon>Bacillati</taxon>
        <taxon>Actinomycetota</taxon>
        <taxon>Actinomycetes</taxon>
        <taxon>Micrococcales</taxon>
        <taxon>Promicromonosporaceae</taxon>
        <taxon>Isoptericola</taxon>
    </lineage>
</organism>
<keyword evidence="4" id="KW-1185">Reference proteome</keyword>
<name>A0ABT0J561_9MICO</name>